<sequence>MMPITDFLSCTHVFDEFESLSPAHRHHAKTYATGLVAASNKTVAGIAREVLPAQGKRALNKFLTEYDWDEQQFNHERLEELQNHGETRWSKDGYIILDDTITEKAGDEVPGVGHFYDHAEGDTVWGQDLIYAFYADDKTAYPLTFRLYEKQDEDDQDHDTKYDLAREIVTELEEEVGVPAATYLFDSWFAHDSGLPEHIESYGKDWIGPLRSNRQVTYGGEEIRVDALEERIDTVERNIDDETYHIWTKKLPVSQLGDVKLVIAEKETDEDDKKNPVKYLVTNKIDAPTEHIIRSYGMRWRIETFFEDSKQDLGLGDCEMQTDEGTSRHWHLLMAAYSLVRLDPDSSALGTVRSKASSLRANLEHSLKEAIYDLLSWVRNNDDRGVDDLMTEIDHLFVHSTTDANVQS</sequence>
<keyword evidence="4" id="KW-1185">Reference proteome</keyword>
<feature type="domain" description="Transposase IS701-like DDE" evidence="2">
    <location>
        <begin position="19"/>
        <end position="217"/>
    </location>
</feature>
<organism evidence="3 4">
    <name type="scientific">Saliphagus infecundisoli</name>
    <dbReference type="NCBI Taxonomy" id="1849069"/>
    <lineage>
        <taxon>Archaea</taxon>
        <taxon>Methanobacteriati</taxon>
        <taxon>Methanobacteriota</taxon>
        <taxon>Stenosarchaea group</taxon>
        <taxon>Halobacteria</taxon>
        <taxon>Halobacteriales</taxon>
        <taxon>Natrialbaceae</taxon>
        <taxon>Saliphagus</taxon>
    </lineage>
</organism>
<keyword evidence="1" id="KW-0175">Coiled coil</keyword>
<evidence type="ECO:0000256" key="1">
    <source>
        <dbReference type="SAM" id="Coils"/>
    </source>
</evidence>
<dbReference type="InterPro" id="IPR012337">
    <property type="entry name" value="RNaseH-like_sf"/>
</dbReference>
<comment type="caution">
    <text evidence="3">The sequence shown here is derived from an EMBL/GenBank/DDBJ whole genome shotgun (WGS) entry which is preliminary data.</text>
</comment>
<dbReference type="SUPFAM" id="SSF53098">
    <property type="entry name" value="Ribonuclease H-like"/>
    <property type="match status" value="1"/>
</dbReference>
<dbReference type="EMBL" id="JBHSJG010000075">
    <property type="protein sequence ID" value="MFC4990495.1"/>
    <property type="molecule type" value="Genomic_DNA"/>
</dbReference>
<dbReference type="PANTHER" id="PTHR33627:SF1">
    <property type="entry name" value="TRANSPOSASE"/>
    <property type="match status" value="1"/>
</dbReference>
<dbReference type="InterPro" id="IPR038721">
    <property type="entry name" value="IS701-like_DDE_dom"/>
</dbReference>
<accession>A0ABD5QLI2</accession>
<feature type="coiled-coil region" evidence="1">
    <location>
        <begin position="218"/>
        <end position="245"/>
    </location>
</feature>
<dbReference type="AlphaFoldDB" id="A0ABD5QLI2"/>
<dbReference type="RefSeq" id="WP_224829968.1">
    <property type="nucleotide sequence ID" value="NZ_JAIVEF010000033.1"/>
</dbReference>
<evidence type="ECO:0000313" key="3">
    <source>
        <dbReference type="EMBL" id="MFC4990495.1"/>
    </source>
</evidence>
<dbReference type="InterPro" id="IPR039365">
    <property type="entry name" value="IS701-like"/>
</dbReference>
<gene>
    <name evidence="3" type="ORF">ACFPFO_22645</name>
</gene>
<dbReference type="PANTHER" id="PTHR33627">
    <property type="entry name" value="TRANSPOSASE"/>
    <property type="match status" value="1"/>
</dbReference>
<proteinExistence type="predicted"/>
<reference evidence="3 4" key="1">
    <citation type="journal article" date="2019" name="Int. J. Syst. Evol. Microbiol.">
        <title>The Global Catalogue of Microorganisms (GCM) 10K type strain sequencing project: providing services to taxonomists for standard genome sequencing and annotation.</title>
        <authorList>
            <consortium name="The Broad Institute Genomics Platform"/>
            <consortium name="The Broad Institute Genome Sequencing Center for Infectious Disease"/>
            <person name="Wu L."/>
            <person name="Ma J."/>
        </authorList>
    </citation>
    <scope>NUCLEOTIDE SEQUENCE [LARGE SCALE GENOMIC DNA]</scope>
    <source>
        <strain evidence="3 4">CGMCC 1.15824</strain>
    </source>
</reference>
<evidence type="ECO:0000313" key="4">
    <source>
        <dbReference type="Proteomes" id="UP001595925"/>
    </source>
</evidence>
<name>A0ABD5QLI2_9EURY</name>
<evidence type="ECO:0000259" key="2">
    <source>
        <dbReference type="Pfam" id="PF13546"/>
    </source>
</evidence>
<dbReference type="Pfam" id="PF13546">
    <property type="entry name" value="DDE_5"/>
    <property type="match status" value="1"/>
</dbReference>
<dbReference type="NCBIfam" id="NF033540">
    <property type="entry name" value="transpos_IS701"/>
    <property type="match status" value="1"/>
</dbReference>
<protein>
    <submittedName>
        <fullName evidence="3">IS701 family transposase</fullName>
    </submittedName>
</protein>
<dbReference type="Proteomes" id="UP001595925">
    <property type="component" value="Unassembled WGS sequence"/>
</dbReference>